<feature type="signal peptide" evidence="1">
    <location>
        <begin position="1"/>
        <end position="22"/>
    </location>
</feature>
<comment type="caution">
    <text evidence="2">The sequence shown here is derived from an EMBL/GenBank/DDBJ whole genome shotgun (WGS) entry which is preliminary data.</text>
</comment>
<dbReference type="EMBL" id="JAAXPE010000088">
    <property type="protein sequence ID" value="NKY89925.1"/>
    <property type="molecule type" value="Genomic_DNA"/>
</dbReference>
<evidence type="ECO:0000256" key="1">
    <source>
        <dbReference type="SAM" id="SignalP"/>
    </source>
</evidence>
<dbReference type="RefSeq" id="WP_168441371.1">
    <property type="nucleotide sequence ID" value="NZ_CAWPHS010000087.1"/>
</dbReference>
<keyword evidence="1" id="KW-0732">Signal</keyword>
<evidence type="ECO:0000313" key="2">
    <source>
        <dbReference type="EMBL" id="NKY89925.1"/>
    </source>
</evidence>
<feature type="chain" id="PRO_5038678236" evidence="1">
    <location>
        <begin position="23"/>
        <end position="96"/>
    </location>
</feature>
<protein>
    <submittedName>
        <fullName evidence="2">Uncharacterized protein</fullName>
    </submittedName>
</protein>
<name>A0A7X6M3Y4_9NOCA</name>
<keyword evidence="3" id="KW-1185">Reference proteome</keyword>
<evidence type="ECO:0000313" key="3">
    <source>
        <dbReference type="Proteomes" id="UP000523447"/>
    </source>
</evidence>
<gene>
    <name evidence="2" type="ORF">HGA07_30630</name>
</gene>
<dbReference type="AlphaFoldDB" id="A0A7X6M3Y4"/>
<sequence length="96" mass="9500">MTVGATALAVGAAALGVAGLLAFGPHHDVTPAAVAPAAVEHTTAKPGCVMLCDDPAPAAPQSHGCSMFCDEPGLPAAPAQDCRLLCGLDGLKEPWQ</sequence>
<reference evidence="2 3" key="1">
    <citation type="submission" date="2020-04" db="EMBL/GenBank/DDBJ databases">
        <title>MicrobeNet Type strains.</title>
        <authorList>
            <person name="Nicholson A.C."/>
        </authorList>
    </citation>
    <scope>NUCLEOTIDE SEQUENCE [LARGE SCALE GENOMIC DNA]</scope>
    <source>
        <strain evidence="2 3">DSM 44445</strain>
    </source>
</reference>
<accession>A0A7X6M3Y4</accession>
<proteinExistence type="predicted"/>
<organism evidence="2 3">
    <name type="scientific">Nocardia veterana</name>
    <dbReference type="NCBI Taxonomy" id="132249"/>
    <lineage>
        <taxon>Bacteria</taxon>
        <taxon>Bacillati</taxon>
        <taxon>Actinomycetota</taxon>
        <taxon>Actinomycetes</taxon>
        <taxon>Mycobacteriales</taxon>
        <taxon>Nocardiaceae</taxon>
        <taxon>Nocardia</taxon>
    </lineage>
</organism>
<dbReference type="Proteomes" id="UP000523447">
    <property type="component" value="Unassembled WGS sequence"/>
</dbReference>